<keyword evidence="1" id="KW-0547">Nucleotide-binding</keyword>
<dbReference type="SUPFAM" id="SSF52172">
    <property type="entry name" value="CheY-like"/>
    <property type="match status" value="1"/>
</dbReference>
<dbReference type="PRINTS" id="PR01590">
    <property type="entry name" value="HTHFIS"/>
</dbReference>
<dbReference type="InterPro" id="IPR002078">
    <property type="entry name" value="Sigma_54_int"/>
</dbReference>
<evidence type="ECO:0000256" key="5">
    <source>
        <dbReference type="PROSITE-ProRule" id="PRU00169"/>
    </source>
</evidence>
<dbReference type="InterPro" id="IPR025662">
    <property type="entry name" value="Sigma_54_int_dom_ATP-bd_1"/>
</dbReference>
<dbReference type="Pfam" id="PF02954">
    <property type="entry name" value="HTH_8"/>
    <property type="match status" value="1"/>
</dbReference>
<keyword evidence="2" id="KW-0067">ATP-binding</keyword>
<feature type="domain" description="Sigma-54 factor interaction" evidence="6">
    <location>
        <begin position="156"/>
        <end position="384"/>
    </location>
</feature>
<feature type="modified residue" description="4-aspartylphosphate" evidence="5">
    <location>
        <position position="61"/>
    </location>
</feature>
<evidence type="ECO:0000256" key="1">
    <source>
        <dbReference type="ARBA" id="ARBA00022741"/>
    </source>
</evidence>
<dbReference type="PROSITE" id="PS00675">
    <property type="entry name" value="SIGMA54_INTERACT_1"/>
    <property type="match status" value="1"/>
</dbReference>
<dbReference type="GO" id="GO:0006355">
    <property type="term" value="P:regulation of DNA-templated transcription"/>
    <property type="evidence" value="ECO:0007669"/>
    <property type="project" value="InterPro"/>
</dbReference>
<dbReference type="InterPro" id="IPR001789">
    <property type="entry name" value="Sig_transdc_resp-reg_receiver"/>
</dbReference>
<sequence>MMQENKYPTYPILLVSPDRDITQSYSAILEANAISNTLEAHTIREAGSLIDHHELEAVVLDMSCDAELAGAFLVYVIEKFPHIPVIVVTDGNNPDCAIRCMNIGAFDFIVKPMEIIRLNSSVLRVLEHRRLMDENLHLKERMIGDSQGEFDVFKPIITGNSAMKSIFCYIEAIAPTAQPVLIYGETGVGKELIARAIAQLSGRQGEYVTVNVAGLDDNLFSDTLFGHSKGAFTSAVGERKGLIEKAAGGTLFLDEIGDLSFASQIKLLRLLQEGEYYPIGSDEIKRTDVRILVATHKDLNKMQQAGEFRTDLYYRLNAHQITIPPLRRRLDDLPLLVDHFLTRAAHELGRRKPTSPPELFDLLAAYHFPGNIRELRSMVFEAVTSHTARVLSLSTFRSHISSNRETVHNEKQEKTVQPLSVDECQFPTLKEATLYLISQAMDRANGNQTIAAQLLGITQQALSSRLKRISD</sequence>
<evidence type="ECO:0000313" key="9">
    <source>
        <dbReference type="Proteomes" id="UP000266426"/>
    </source>
</evidence>
<keyword evidence="3" id="KW-0805">Transcription regulation</keyword>
<dbReference type="InterPro" id="IPR027417">
    <property type="entry name" value="P-loop_NTPase"/>
</dbReference>
<dbReference type="SMART" id="SM00382">
    <property type="entry name" value="AAA"/>
    <property type="match status" value="1"/>
</dbReference>
<comment type="caution">
    <text evidence="8">The sequence shown here is derived from an EMBL/GenBank/DDBJ whole genome shotgun (WGS) entry which is preliminary data.</text>
</comment>
<dbReference type="InterPro" id="IPR003593">
    <property type="entry name" value="AAA+_ATPase"/>
</dbReference>
<dbReference type="PANTHER" id="PTHR32071:SF13">
    <property type="entry name" value="RESPONSE REGULATOR HSFA"/>
    <property type="match status" value="1"/>
</dbReference>
<dbReference type="Pfam" id="PF00072">
    <property type="entry name" value="Response_reg"/>
    <property type="match status" value="1"/>
</dbReference>
<evidence type="ECO:0000313" key="8">
    <source>
        <dbReference type="EMBL" id="RJP61487.1"/>
    </source>
</evidence>
<evidence type="ECO:0000256" key="3">
    <source>
        <dbReference type="ARBA" id="ARBA00023015"/>
    </source>
</evidence>
<evidence type="ECO:0000259" key="7">
    <source>
        <dbReference type="PROSITE" id="PS50110"/>
    </source>
</evidence>
<feature type="domain" description="Response regulatory" evidence="7">
    <location>
        <begin position="11"/>
        <end position="126"/>
    </location>
</feature>
<dbReference type="PROSITE" id="PS50110">
    <property type="entry name" value="RESPONSE_REGULATORY"/>
    <property type="match status" value="1"/>
</dbReference>
<dbReference type="InterPro" id="IPR009057">
    <property type="entry name" value="Homeodomain-like_sf"/>
</dbReference>
<protein>
    <submittedName>
        <fullName evidence="8">Sigma-54-dependent Fis family transcriptional regulator</fullName>
    </submittedName>
</protein>
<dbReference type="InterPro" id="IPR002197">
    <property type="entry name" value="HTH_Fis"/>
</dbReference>
<dbReference type="Gene3D" id="3.40.50.2300">
    <property type="match status" value="1"/>
</dbReference>
<dbReference type="PROSITE" id="PS00676">
    <property type="entry name" value="SIGMA54_INTERACT_2"/>
    <property type="match status" value="1"/>
</dbReference>
<dbReference type="Gene3D" id="3.40.50.300">
    <property type="entry name" value="P-loop containing nucleotide triphosphate hydrolases"/>
    <property type="match status" value="1"/>
</dbReference>
<dbReference type="InterPro" id="IPR011006">
    <property type="entry name" value="CheY-like_superfamily"/>
</dbReference>
<dbReference type="GO" id="GO:0043565">
    <property type="term" value="F:sequence-specific DNA binding"/>
    <property type="evidence" value="ECO:0007669"/>
    <property type="project" value="InterPro"/>
</dbReference>
<reference evidence="8 9" key="1">
    <citation type="journal article" date="2017" name="ISME J.">
        <title>Energy and carbon metabolisms in a deep terrestrial subsurface fluid microbial community.</title>
        <authorList>
            <person name="Momper L."/>
            <person name="Jungbluth S.P."/>
            <person name="Lee M.D."/>
            <person name="Amend J.P."/>
        </authorList>
    </citation>
    <scope>NUCLEOTIDE SEQUENCE [LARGE SCALE GENOMIC DNA]</scope>
    <source>
        <strain evidence="8">SURF_26</strain>
    </source>
</reference>
<name>A0A3A4RF68_9BACT</name>
<keyword evidence="4" id="KW-0804">Transcription</keyword>
<evidence type="ECO:0000259" key="6">
    <source>
        <dbReference type="PROSITE" id="PS50045"/>
    </source>
</evidence>
<dbReference type="Pfam" id="PF00158">
    <property type="entry name" value="Sigma54_activat"/>
    <property type="match status" value="1"/>
</dbReference>
<dbReference type="Gene3D" id="1.10.10.60">
    <property type="entry name" value="Homeodomain-like"/>
    <property type="match status" value="1"/>
</dbReference>
<dbReference type="SMART" id="SM00448">
    <property type="entry name" value="REC"/>
    <property type="match status" value="1"/>
</dbReference>
<dbReference type="Pfam" id="PF25601">
    <property type="entry name" value="AAA_lid_14"/>
    <property type="match status" value="1"/>
</dbReference>
<dbReference type="Gene3D" id="1.10.8.60">
    <property type="match status" value="1"/>
</dbReference>
<proteinExistence type="predicted"/>
<evidence type="ECO:0000256" key="2">
    <source>
        <dbReference type="ARBA" id="ARBA00022840"/>
    </source>
</evidence>
<dbReference type="EMBL" id="QZJZ01000012">
    <property type="protein sequence ID" value="RJP61487.1"/>
    <property type="molecule type" value="Genomic_DNA"/>
</dbReference>
<dbReference type="InterPro" id="IPR058031">
    <property type="entry name" value="AAA_lid_NorR"/>
</dbReference>
<dbReference type="PROSITE" id="PS50045">
    <property type="entry name" value="SIGMA54_INTERACT_4"/>
    <property type="match status" value="1"/>
</dbReference>
<dbReference type="InterPro" id="IPR025943">
    <property type="entry name" value="Sigma_54_int_dom_ATP-bd_2"/>
</dbReference>
<dbReference type="GO" id="GO:0005524">
    <property type="term" value="F:ATP binding"/>
    <property type="evidence" value="ECO:0007669"/>
    <property type="project" value="UniProtKB-KW"/>
</dbReference>
<dbReference type="AlphaFoldDB" id="A0A3A4RF68"/>
<dbReference type="SUPFAM" id="SSF46689">
    <property type="entry name" value="Homeodomain-like"/>
    <property type="match status" value="1"/>
</dbReference>
<dbReference type="Proteomes" id="UP000266426">
    <property type="component" value="Unassembled WGS sequence"/>
</dbReference>
<dbReference type="GO" id="GO:0000160">
    <property type="term" value="P:phosphorelay signal transduction system"/>
    <property type="evidence" value="ECO:0007669"/>
    <property type="project" value="InterPro"/>
</dbReference>
<dbReference type="FunFam" id="3.40.50.300:FF:000006">
    <property type="entry name" value="DNA-binding transcriptional regulator NtrC"/>
    <property type="match status" value="1"/>
</dbReference>
<dbReference type="PANTHER" id="PTHR32071">
    <property type="entry name" value="TRANSCRIPTIONAL REGULATORY PROTEIN"/>
    <property type="match status" value="1"/>
</dbReference>
<gene>
    <name evidence="8" type="ORF">C4541_01765</name>
</gene>
<dbReference type="CDD" id="cd00009">
    <property type="entry name" value="AAA"/>
    <property type="match status" value="1"/>
</dbReference>
<keyword evidence="5" id="KW-0597">Phosphoprotein</keyword>
<evidence type="ECO:0000256" key="4">
    <source>
        <dbReference type="ARBA" id="ARBA00023163"/>
    </source>
</evidence>
<dbReference type="SUPFAM" id="SSF52540">
    <property type="entry name" value="P-loop containing nucleoside triphosphate hydrolases"/>
    <property type="match status" value="1"/>
</dbReference>
<accession>A0A3A4RF68</accession>
<organism evidence="8 9">
    <name type="scientific">Candidatus Auribacter fodinae</name>
    <dbReference type="NCBI Taxonomy" id="2093366"/>
    <lineage>
        <taxon>Bacteria</taxon>
        <taxon>Pseudomonadati</taxon>
        <taxon>Candidatus Auribacterota</taxon>
        <taxon>Candidatus Auribacteria</taxon>
        <taxon>Candidatus Auribacterales</taxon>
        <taxon>Candidatus Auribacteraceae</taxon>
        <taxon>Candidatus Auribacter</taxon>
    </lineage>
</organism>